<dbReference type="GeneID" id="9682837"/>
<dbReference type="PANTHER" id="PTHR12303">
    <property type="entry name" value="CARNOSINE N-METHYLTRANSFERASE"/>
    <property type="match status" value="1"/>
</dbReference>
<gene>
    <name evidence="6" type="ORF">MICPUCDRAFT_3417</name>
</gene>
<reference evidence="6 7" key="1">
    <citation type="journal article" date="2009" name="Science">
        <title>Green evolution and dynamic adaptations revealed by genomes of the marine picoeukaryotes Micromonas.</title>
        <authorList>
            <person name="Worden A.Z."/>
            <person name="Lee J.H."/>
            <person name="Mock T."/>
            <person name="Rouze P."/>
            <person name="Simmons M.P."/>
            <person name="Aerts A.L."/>
            <person name="Allen A.E."/>
            <person name="Cuvelier M.L."/>
            <person name="Derelle E."/>
            <person name="Everett M.V."/>
            <person name="Foulon E."/>
            <person name="Grimwood J."/>
            <person name="Gundlach H."/>
            <person name="Henrissat B."/>
            <person name="Napoli C."/>
            <person name="McDonald S.M."/>
            <person name="Parker M.S."/>
            <person name="Rombauts S."/>
            <person name="Salamov A."/>
            <person name="Von Dassow P."/>
            <person name="Badger J.H."/>
            <person name="Coutinho P.M."/>
            <person name="Demir E."/>
            <person name="Dubchak I."/>
            <person name="Gentemann C."/>
            <person name="Eikrem W."/>
            <person name="Gready J.E."/>
            <person name="John U."/>
            <person name="Lanier W."/>
            <person name="Lindquist E.A."/>
            <person name="Lucas S."/>
            <person name="Mayer K.F."/>
            <person name="Moreau H."/>
            <person name="Not F."/>
            <person name="Otillar R."/>
            <person name="Panaud O."/>
            <person name="Pangilinan J."/>
            <person name="Paulsen I."/>
            <person name="Piegu B."/>
            <person name="Poliakov A."/>
            <person name="Robbens S."/>
            <person name="Schmutz J."/>
            <person name="Toulza E."/>
            <person name="Wyss T."/>
            <person name="Zelensky A."/>
            <person name="Zhou K."/>
            <person name="Armbrust E.V."/>
            <person name="Bhattacharya D."/>
            <person name="Goodenough U.W."/>
            <person name="Van de Peer Y."/>
            <person name="Grigoriev I.V."/>
        </authorList>
    </citation>
    <scope>NUCLEOTIDE SEQUENCE [LARGE SCALE GENOMIC DNA]</scope>
    <source>
        <strain evidence="6 7">CCMP1545</strain>
    </source>
</reference>
<dbReference type="InterPro" id="IPR012901">
    <property type="entry name" value="CARME"/>
</dbReference>
<sequence length="354" mass="39808">DEELERAAFLKIVRAMRDYASDAAREVHRWERNYERLPENHRALLSHHVAKHDDAYRCVKRNDDFFKEMLSSFTGDDVPPHLRVPPPGEMAHEPVAPSDAVKVLYVLKNLARDWSAEAADERLQSHGPILAELERRLKAVPGRPPPRVMVPGAGLGRLVLECARRGWESEGNEYSYYMLLTSSFILNHATKAEQFTIHPWMHTNNNHLSDANQLRGVKVPDVPACDAGVPPGCMGMCAGDFVEVYGAAENAGRWDAVATCFFIDTAHNVIEYLEIISRCLKPGAVWVNFGPLLYHWADADGYLSADEMSVEMSLEDVERVADAVGLDVVKKEMRESKYTGDKMSMCQTVYECAF</sequence>
<dbReference type="Gene3D" id="3.40.50.150">
    <property type="entry name" value="Vaccinia Virus protein VP39"/>
    <property type="match status" value="1"/>
</dbReference>
<evidence type="ECO:0000256" key="3">
    <source>
        <dbReference type="ARBA" id="ARBA00022603"/>
    </source>
</evidence>
<dbReference type="SUPFAM" id="SSF53335">
    <property type="entry name" value="S-adenosyl-L-methionine-dependent methyltransferases"/>
    <property type="match status" value="1"/>
</dbReference>
<keyword evidence="7" id="KW-1185">Reference proteome</keyword>
<keyword evidence="4" id="KW-0808">Transferase</keyword>
<dbReference type="EC" id="2.1.1.22" evidence="2"/>
<dbReference type="RefSeq" id="XP_003056920.1">
    <property type="nucleotide sequence ID" value="XM_003056874.1"/>
</dbReference>
<dbReference type="Proteomes" id="UP000001876">
    <property type="component" value="Unassembled WGS sequence"/>
</dbReference>
<dbReference type="GO" id="GO:0032259">
    <property type="term" value="P:methylation"/>
    <property type="evidence" value="ECO:0007669"/>
    <property type="project" value="UniProtKB-KW"/>
</dbReference>
<dbReference type="OMA" id="GSMSMCA"/>
<protein>
    <recommendedName>
        <fullName evidence="2">carnosine N-methyltransferase</fullName>
        <ecNumber evidence="2">2.1.1.22</ecNumber>
    </recommendedName>
</protein>
<evidence type="ECO:0000256" key="2">
    <source>
        <dbReference type="ARBA" id="ARBA00012003"/>
    </source>
</evidence>
<evidence type="ECO:0000256" key="4">
    <source>
        <dbReference type="ARBA" id="ARBA00022679"/>
    </source>
</evidence>
<dbReference type="PANTHER" id="PTHR12303:SF6">
    <property type="entry name" value="CARNOSINE N-METHYLTRANSFERASE"/>
    <property type="match status" value="1"/>
</dbReference>
<evidence type="ECO:0000256" key="5">
    <source>
        <dbReference type="ARBA" id="ARBA00022691"/>
    </source>
</evidence>
<dbReference type="eggNOG" id="KOG2798">
    <property type="taxonomic scope" value="Eukaryota"/>
</dbReference>
<dbReference type="InterPro" id="IPR029063">
    <property type="entry name" value="SAM-dependent_MTases_sf"/>
</dbReference>
<dbReference type="KEGG" id="mpp:MICPUCDRAFT_3417"/>
<feature type="non-terminal residue" evidence="6">
    <location>
        <position position="1"/>
    </location>
</feature>
<organism evidence="7">
    <name type="scientific">Micromonas pusilla (strain CCMP1545)</name>
    <name type="common">Picoplanktonic green alga</name>
    <dbReference type="NCBI Taxonomy" id="564608"/>
    <lineage>
        <taxon>Eukaryota</taxon>
        <taxon>Viridiplantae</taxon>
        <taxon>Chlorophyta</taxon>
        <taxon>Mamiellophyceae</taxon>
        <taxon>Mamiellales</taxon>
        <taxon>Mamiellaceae</taxon>
        <taxon>Micromonas</taxon>
    </lineage>
</organism>
<accession>C1MMF7</accession>
<dbReference type="Pfam" id="PF07942">
    <property type="entry name" value="CARME"/>
    <property type="match status" value="1"/>
</dbReference>
<evidence type="ECO:0000313" key="6">
    <source>
        <dbReference type="EMBL" id="EEH58565.1"/>
    </source>
</evidence>
<comment type="similarity">
    <text evidence="1">Belongs to the carnosine N-methyltransferase family.</text>
</comment>
<dbReference type="GO" id="GO:0030735">
    <property type="term" value="F:carnosine N-methyltransferase activity"/>
    <property type="evidence" value="ECO:0007669"/>
    <property type="project" value="UniProtKB-EC"/>
</dbReference>
<name>C1MMF7_MICPC</name>
<proteinExistence type="inferred from homology"/>
<dbReference type="OrthoDB" id="978at2759"/>
<evidence type="ECO:0000256" key="1">
    <source>
        <dbReference type="ARBA" id="ARBA00010086"/>
    </source>
</evidence>
<feature type="non-terminal residue" evidence="6">
    <location>
        <position position="354"/>
    </location>
</feature>
<keyword evidence="5" id="KW-0949">S-adenosyl-L-methionine</keyword>
<evidence type="ECO:0000313" key="7">
    <source>
        <dbReference type="Proteomes" id="UP000001876"/>
    </source>
</evidence>
<dbReference type="EMBL" id="GG663737">
    <property type="protein sequence ID" value="EEH58565.1"/>
    <property type="molecule type" value="Genomic_DNA"/>
</dbReference>
<dbReference type="AlphaFoldDB" id="C1MMF7"/>
<keyword evidence="3" id="KW-0489">Methyltransferase</keyword>
<dbReference type="SMART" id="SM01296">
    <property type="entry name" value="N2227"/>
    <property type="match status" value="1"/>
</dbReference>